<dbReference type="AlphaFoldDB" id="A0A4S3KBT8"/>
<keyword evidence="4" id="KW-0456">Lyase</keyword>
<dbReference type="GO" id="GO:0046872">
    <property type="term" value="F:metal ion binding"/>
    <property type="evidence" value="ECO:0007669"/>
    <property type="project" value="UniProtKB-KW"/>
</dbReference>
<reference evidence="6 7" key="1">
    <citation type="submission" date="2019-03" db="EMBL/GenBank/DDBJ databases">
        <title>Genomic Encyclopedia of Type Strains, Phase IV (KMG-IV): sequencing the most valuable type-strain genomes for metagenomic binning, comparative biology and taxonomic classification.</title>
        <authorList>
            <person name="Goeker M."/>
        </authorList>
    </citation>
    <scope>NUCLEOTIDE SEQUENCE [LARGE SCALE GENOMIC DNA]</scope>
    <source>
        <strain evidence="6 7">DSM 26377</strain>
    </source>
</reference>
<dbReference type="Proteomes" id="UP000295341">
    <property type="component" value="Unassembled WGS sequence"/>
</dbReference>
<keyword evidence="3" id="KW-0862">Zinc</keyword>
<protein>
    <recommendedName>
        <fullName evidence="5">CENP-V/GFA domain-containing protein</fullName>
    </recommendedName>
</protein>
<name>A0A4S3KBT8_9GAMM</name>
<evidence type="ECO:0000256" key="3">
    <source>
        <dbReference type="ARBA" id="ARBA00022833"/>
    </source>
</evidence>
<dbReference type="InterPro" id="IPR011057">
    <property type="entry name" value="Mss4-like_sf"/>
</dbReference>
<evidence type="ECO:0000256" key="4">
    <source>
        <dbReference type="ARBA" id="ARBA00023239"/>
    </source>
</evidence>
<feature type="domain" description="CENP-V/GFA" evidence="5">
    <location>
        <begin position="9"/>
        <end position="126"/>
    </location>
</feature>
<dbReference type="SUPFAM" id="SSF51316">
    <property type="entry name" value="Mss4-like"/>
    <property type="match status" value="1"/>
</dbReference>
<accession>A0A4S3KBT8</accession>
<dbReference type="EMBL" id="SOBT01000008">
    <property type="protein sequence ID" value="TDU32423.1"/>
    <property type="molecule type" value="Genomic_DNA"/>
</dbReference>
<comment type="caution">
    <text evidence="6">The sequence shown here is derived from an EMBL/GenBank/DDBJ whole genome shotgun (WGS) entry which is preliminary data.</text>
</comment>
<evidence type="ECO:0000256" key="1">
    <source>
        <dbReference type="ARBA" id="ARBA00005495"/>
    </source>
</evidence>
<comment type="similarity">
    <text evidence="1">Belongs to the Gfa family.</text>
</comment>
<dbReference type="PROSITE" id="PS51891">
    <property type="entry name" value="CENP_V_GFA"/>
    <property type="match status" value="1"/>
</dbReference>
<dbReference type="RefSeq" id="WP_162851117.1">
    <property type="nucleotide sequence ID" value="NZ_MWIN01000001.1"/>
</dbReference>
<dbReference type="InterPro" id="IPR006913">
    <property type="entry name" value="CENP-V/GFA"/>
</dbReference>
<organism evidence="6 7">
    <name type="scientific">Panacagrimonas perspica</name>
    <dbReference type="NCBI Taxonomy" id="381431"/>
    <lineage>
        <taxon>Bacteria</taxon>
        <taxon>Pseudomonadati</taxon>
        <taxon>Pseudomonadota</taxon>
        <taxon>Gammaproteobacteria</taxon>
        <taxon>Nevskiales</taxon>
        <taxon>Nevskiaceae</taxon>
        <taxon>Panacagrimonas</taxon>
    </lineage>
</organism>
<dbReference type="PANTHER" id="PTHR33337">
    <property type="entry name" value="GFA DOMAIN-CONTAINING PROTEIN"/>
    <property type="match status" value="1"/>
</dbReference>
<evidence type="ECO:0000259" key="5">
    <source>
        <dbReference type="PROSITE" id="PS51891"/>
    </source>
</evidence>
<sequence length="145" mass="15761">MQQQQNEGGTGRCLCGAVTYRFEGRPSSVGLCQCERCQRQSGSAFLIGVVFPMEAVTIEGRLSTYESRESGDGALRRHFCATCGSAVSITLDRYPEIRSMMGGTLDDKSSLQPSFAIWCSSGQPWLTLPANITCHSDYPDGTFGQ</sequence>
<dbReference type="PANTHER" id="PTHR33337:SF40">
    <property type="entry name" value="CENP-V_GFA DOMAIN-CONTAINING PROTEIN-RELATED"/>
    <property type="match status" value="1"/>
</dbReference>
<keyword evidence="7" id="KW-1185">Reference proteome</keyword>
<gene>
    <name evidence="6" type="ORF">DFR24_1818</name>
</gene>
<dbReference type="GO" id="GO:0016846">
    <property type="term" value="F:carbon-sulfur lyase activity"/>
    <property type="evidence" value="ECO:0007669"/>
    <property type="project" value="InterPro"/>
</dbReference>
<dbReference type="Gene3D" id="3.90.1590.10">
    <property type="entry name" value="glutathione-dependent formaldehyde- activating enzyme (gfa)"/>
    <property type="match status" value="1"/>
</dbReference>
<evidence type="ECO:0000313" key="7">
    <source>
        <dbReference type="Proteomes" id="UP000295341"/>
    </source>
</evidence>
<evidence type="ECO:0000313" key="6">
    <source>
        <dbReference type="EMBL" id="TDU32423.1"/>
    </source>
</evidence>
<dbReference type="Pfam" id="PF04828">
    <property type="entry name" value="GFA"/>
    <property type="match status" value="1"/>
</dbReference>
<proteinExistence type="inferred from homology"/>
<evidence type="ECO:0000256" key="2">
    <source>
        <dbReference type="ARBA" id="ARBA00022723"/>
    </source>
</evidence>
<keyword evidence="2" id="KW-0479">Metal-binding</keyword>